<dbReference type="PANTHER" id="PTHR30558:SF7">
    <property type="entry name" value="TOL-PAL SYSTEM PROTEIN TOLR"/>
    <property type="match status" value="1"/>
</dbReference>
<evidence type="ECO:0000256" key="5">
    <source>
        <dbReference type="ARBA" id="ARBA00022618"/>
    </source>
</evidence>
<keyword evidence="9 10" id="KW-0131">Cell cycle</keyword>
<comment type="function">
    <text evidence="10">Part of the Tol-Pal system, which plays a role in outer membrane invagination during cell division and is important for maintaining outer membrane integrity.</text>
</comment>
<dbReference type="Gene3D" id="3.30.420.270">
    <property type="match status" value="1"/>
</dbReference>
<comment type="similarity">
    <text evidence="2 10">Belongs to the ExbD/TolR family.</text>
</comment>
<name>A0A5Q2QDS1_9GAMM</name>
<dbReference type="Pfam" id="PF02472">
    <property type="entry name" value="ExbD"/>
    <property type="match status" value="1"/>
</dbReference>
<evidence type="ECO:0000313" key="11">
    <source>
        <dbReference type="EMBL" id="QGG80000.1"/>
    </source>
</evidence>
<keyword evidence="12" id="KW-1185">Reference proteome</keyword>
<dbReference type="OrthoDB" id="9798629at2"/>
<comment type="subunit">
    <text evidence="10">The Tol-Pal system is composed of five core proteins: the inner membrane proteins TolA, TolQ and TolR, the periplasmic protein TolB and the outer membrane protein Pal. They form a network linking the inner and outer membranes and the peptidoglycan layer.</text>
</comment>
<feature type="transmembrane region" description="Helical" evidence="10">
    <location>
        <begin position="20"/>
        <end position="38"/>
    </location>
</feature>
<evidence type="ECO:0000256" key="1">
    <source>
        <dbReference type="ARBA" id="ARBA00004162"/>
    </source>
</evidence>
<dbReference type="EMBL" id="CP045871">
    <property type="protein sequence ID" value="QGG80000.1"/>
    <property type="molecule type" value="Genomic_DNA"/>
</dbReference>
<dbReference type="PANTHER" id="PTHR30558">
    <property type="entry name" value="EXBD MEMBRANE COMPONENT OF PMF-DRIVEN MACROMOLECULE IMPORT SYSTEM"/>
    <property type="match status" value="1"/>
</dbReference>
<evidence type="ECO:0000256" key="7">
    <source>
        <dbReference type="ARBA" id="ARBA00022989"/>
    </source>
</evidence>
<keyword evidence="3 10" id="KW-1003">Cell membrane</keyword>
<dbReference type="RefSeq" id="WP_153713504.1">
    <property type="nucleotide sequence ID" value="NZ_CP045871.1"/>
</dbReference>
<dbReference type="Proteomes" id="UP000388235">
    <property type="component" value="Chromosome"/>
</dbReference>
<proteinExistence type="inferred from homology"/>
<evidence type="ECO:0000256" key="8">
    <source>
        <dbReference type="ARBA" id="ARBA00023136"/>
    </source>
</evidence>
<gene>
    <name evidence="10 11" type="primary">tolR</name>
    <name evidence="11" type="ORF">GH975_05160</name>
</gene>
<keyword evidence="7 10" id="KW-1133">Transmembrane helix</keyword>
<organism evidence="11 12">
    <name type="scientific">Litorivicinus lipolyticus</name>
    <dbReference type="NCBI Taxonomy" id="418701"/>
    <lineage>
        <taxon>Bacteria</taxon>
        <taxon>Pseudomonadati</taxon>
        <taxon>Pseudomonadota</taxon>
        <taxon>Gammaproteobacteria</taxon>
        <taxon>Oceanospirillales</taxon>
        <taxon>Litorivicinaceae</taxon>
        <taxon>Litorivicinus</taxon>
    </lineage>
</organism>
<keyword evidence="5 10" id="KW-0132">Cell division</keyword>
<accession>A0A5Q2QDS1</accession>
<dbReference type="NCBIfam" id="TIGR02801">
    <property type="entry name" value="tolR"/>
    <property type="match status" value="1"/>
</dbReference>
<comment type="subcellular location">
    <subcellularLocation>
        <location evidence="10">Cell inner membrane</location>
        <topology evidence="10">Single-pass membrane protein</topology>
    </subcellularLocation>
    <subcellularLocation>
        <location evidence="1">Cell membrane</location>
        <topology evidence="1">Single-pass membrane protein</topology>
    </subcellularLocation>
</comment>
<dbReference type="GO" id="GO:0022857">
    <property type="term" value="F:transmembrane transporter activity"/>
    <property type="evidence" value="ECO:0007669"/>
    <property type="project" value="InterPro"/>
</dbReference>
<evidence type="ECO:0000256" key="6">
    <source>
        <dbReference type="ARBA" id="ARBA00022692"/>
    </source>
</evidence>
<reference evidence="11 12" key="1">
    <citation type="submission" date="2019-11" db="EMBL/GenBank/DDBJ databases">
        <authorList>
            <person name="Khan S.A."/>
            <person name="Jeon C.O."/>
            <person name="Chun B.H."/>
        </authorList>
    </citation>
    <scope>NUCLEOTIDE SEQUENCE [LARGE SCALE GENOMIC DNA]</scope>
    <source>
        <strain evidence="11 12">IMCC 1097</strain>
    </source>
</reference>
<sequence>MRQGGRRRNRMVAEINVVPYIDVMLVLLVIFMVTAPLLEQGVEVALPETASEPLPIEPNQEPVIVSVDADGLAYLNVGQEDQAIDLATLQDQVAKIVRQRPDVQVTLRGDGQVSYQVIMQVMSALQAAGAKNLGLVSKAP</sequence>
<protein>
    <recommendedName>
        <fullName evidence="10">Tol-Pal system protein TolR</fullName>
    </recommendedName>
</protein>
<keyword evidence="6 10" id="KW-0812">Transmembrane</keyword>
<keyword evidence="4 10" id="KW-0997">Cell inner membrane</keyword>
<dbReference type="AlphaFoldDB" id="A0A5Q2QDS1"/>
<dbReference type="InterPro" id="IPR014168">
    <property type="entry name" value="Tol-Pal_TolR"/>
</dbReference>
<dbReference type="KEGG" id="llp:GH975_05160"/>
<dbReference type="GO" id="GO:0051301">
    <property type="term" value="P:cell division"/>
    <property type="evidence" value="ECO:0007669"/>
    <property type="project" value="UniProtKB-UniRule"/>
</dbReference>
<dbReference type="InterPro" id="IPR003400">
    <property type="entry name" value="ExbD"/>
</dbReference>
<evidence type="ECO:0000313" key="12">
    <source>
        <dbReference type="Proteomes" id="UP000388235"/>
    </source>
</evidence>
<keyword evidence="8 10" id="KW-0472">Membrane</keyword>
<evidence type="ECO:0000256" key="10">
    <source>
        <dbReference type="HAMAP-Rule" id="MF_02203"/>
    </source>
</evidence>
<evidence type="ECO:0000256" key="3">
    <source>
        <dbReference type="ARBA" id="ARBA00022475"/>
    </source>
</evidence>
<dbReference type="GO" id="GO:0015031">
    <property type="term" value="P:protein transport"/>
    <property type="evidence" value="ECO:0007669"/>
    <property type="project" value="InterPro"/>
</dbReference>
<evidence type="ECO:0000256" key="4">
    <source>
        <dbReference type="ARBA" id="ARBA00022519"/>
    </source>
</evidence>
<evidence type="ECO:0000256" key="2">
    <source>
        <dbReference type="ARBA" id="ARBA00005811"/>
    </source>
</evidence>
<dbReference type="HAMAP" id="MF_02203">
    <property type="entry name" value="TolR"/>
    <property type="match status" value="1"/>
</dbReference>
<dbReference type="GO" id="GO:0005886">
    <property type="term" value="C:plasma membrane"/>
    <property type="evidence" value="ECO:0007669"/>
    <property type="project" value="UniProtKB-SubCell"/>
</dbReference>
<evidence type="ECO:0000256" key="9">
    <source>
        <dbReference type="ARBA" id="ARBA00023306"/>
    </source>
</evidence>